<dbReference type="AlphaFoldDB" id="A0A9K3DF25"/>
<gene>
    <name evidence="1" type="ORF">HanXRQr2_Chr17g0780621</name>
</gene>
<reference evidence="1" key="2">
    <citation type="submission" date="2020-06" db="EMBL/GenBank/DDBJ databases">
        <title>Helianthus annuus Genome sequencing and assembly Release 2.</title>
        <authorList>
            <person name="Gouzy J."/>
            <person name="Langlade N."/>
            <person name="Munos S."/>
        </authorList>
    </citation>
    <scope>NUCLEOTIDE SEQUENCE</scope>
    <source>
        <tissue evidence="1">Leaves</tissue>
    </source>
</reference>
<evidence type="ECO:0000313" key="2">
    <source>
        <dbReference type="Proteomes" id="UP000215914"/>
    </source>
</evidence>
<dbReference type="PANTHER" id="PTHR33148:SF33">
    <property type="entry name" value="DUF4228 DOMAIN PROTEIN"/>
    <property type="match status" value="1"/>
</dbReference>
<dbReference type="Proteomes" id="UP000215914">
    <property type="component" value="Unassembled WGS sequence"/>
</dbReference>
<proteinExistence type="predicted"/>
<name>A0A9K3DF25_HELAN</name>
<dbReference type="PANTHER" id="PTHR33148">
    <property type="entry name" value="PLASTID MOVEMENT IMPAIRED PROTEIN-RELATED"/>
    <property type="match status" value="1"/>
</dbReference>
<keyword evidence="2" id="KW-1185">Reference proteome</keyword>
<dbReference type="Pfam" id="PF14009">
    <property type="entry name" value="PADRE"/>
    <property type="match status" value="1"/>
</dbReference>
<reference evidence="1" key="1">
    <citation type="journal article" date="2017" name="Nature">
        <title>The sunflower genome provides insights into oil metabolism, flowering and Asterid evolution.</title>
        <authorList>
            <person name="Badouin H."/>
            <person name="Gouzy J."/>
            <person name="Grassa C.J."/>
            <person name="Murat F."/>
            <person name="Staton S.E."/>
            <person name="Cottret L."/>
            <person name="Lelandais-Briere C."/>
            <person name="Owens G.L."/>
            <person name="Carrere S."/>
            <person name="Mayjonade B."/>
            <person name="Legrand L."/>
            <person name="Gill N."/>
            <person name="Kane N.C."/>
            <person name="Bowers J.E."/>
            <person name="Hubner S."/>
            <person name="Bellec A."/>
            <person name="Berard A."/>
            <person name="Berges H."/>
            <person name="Blanchet N."/>
            <person name="Boniface M.C."/>
            <person name="Brunel D."/>
            <person name="Catrice O."/>
            <person name="Chaidir N."/>
            <person name="Claudel C."/>
            <person name="Donnadieu C."/>
            <person name="Faraut T."/>
            <person name="Fievet G."/>
            <person name="Helmstetter N."/>
            <person name="King M."/>
            <person name="Knapp S.J."/>
            <person name="Lai Z."/>
            <person name="Le Paslier M.C."/>
            <person name="Lippi Y."/>
            <person name="Lorenzon L."/>
            <person name="Mandel J.R."/>
            <person name="Marage G."/>
            <person name="Marchand G."/>
            <person name="Marquand E."/>
            <person name="Bret-Mestries E."/>
            <person name="Morien E."/>
            <person name="Nambeesan S."/>
            <person name="Nguyen T."/>
            <person name="Pegot-Espagnet P."/>
            <person name="Pouilly N."/>
            <person name="Raftis F."/>
            <person name="Sallet E."/>
            <person name="Schiex T."/>
            <person name="Thomas J."/>
            <person name="Vandecasteele C."/>
            <person name="Vares D."/>
            <person name="Vear F."/>
            <person name="Vautrin S."/>
            <person name="Crespi M."/>
            <person name="Mangin B."/>
            <person name="Burke J.M."/>
            <person name="Salse J."/>
            <person name="Munos S."/>
            <person name="Vincourt P."/>
            <person name="Rieseberg L.H."/>
            <person name="Langlade N.B."/>
        </authorList>
    </citation>
    <scope>NUCLEOTIDE SEQUENCE</scope>
    <source>
        <tissue evidence="1">Leaves</tissue>
    </source>
</reference>
<dbReference type="Gramene" id="mRNA:HanXRQr2_Chr17g0780621">
    <property type="protein sequence ID" value="CDS:HanXRQr2_Chr17g0780621.1"/>
    <property type="gene ID" value="HanXRQr2_Chr17g0780621"/>
</dbReference>
<comment type="caution">
    <text evidence="1">The sequence shown here is derived from an EMBL/GenBank/DDBJ whole genome shotgun (WGS) entry which is preliminary data.</text>
</comment>
<dbReference type="EMBL" id="MNCJ02000332">
    <property type="protein sequence ID" value="KAF5753484.1"/>
    <property type="molecule type" value="Genomic_DNA"/>
</dbReference>
<sequence>MGTCAFKGFDACLDPIRVMTPSGHVLEFNSPKLVSEVIDEFPKHGLFKKDQLLSPLDPQELLLGGQVYYLFPLALEETSEHEPVRVSGVTEVEPMRMSTSAVALQLVTKNLSDGSGFEVLPPPRKGVWKVKLVINTKQLEEILSEEVNTEALIEQMRVAATSSMKVVPRRSQSNWRVKLKPIFCNAMNKPVIEDISSPRSVTPMLKLQKPE</sequence>
<organism evidence="1 2">
    <name type="scientific">Helianthus annuus</name>
    <name type="common">Common sunflower</name>
    <dbReference type="NCBI Taxonomy" id="4232"/>
    <lineage>
        <taxon>Eukaryota</taxon>
        <taxon>Viridiplantae</taxon>
        <taxon>Streptophyta</taxon>
        <taxon>Embryophyta</taxon>
        <taxon>Tracheophyta</taxon>
        <taxon>Spermatophyta</taxon>
        <taxon>Magnoliopsida</taxon>
        <taxon>eudicotyledons</taxon>
        <taxon>Gunneridae</taxon>
        <taxon>Pentapetalae</taxon>
        <taxon>asterids</taxon>
        <taxon>campanulids</taxon>
        <taxon>Asterales</taxon>
        <taxon>Asteraceae</taxon>
        <taxon>Asteroideae</taxon>
        <taxon>Heliantheae alliance</taxon>
        <taxon>Heliantheae</taxon>
        <taxon>Helianthus</taxon>
    </lineage>
</organism>
<protein>
    <submittedName>
        <fullName evidence="1">Uncharacterized protein</fullName>
    </submittedName>
</protein>
<accession>A0A9K3DF25</accession>
<dbReference type="InterPro" id="IPR025322">
    <property type="entry name" value="PADRE_dom"/>
</dbReference>
<evidence type="ECO:0000313" key="1">
    <source>
        <dbReference type="EMBL" id="KAF5753484.1"/>
    </source>
</evidence>
<dbReference type="OrthoDB" id="1916282at2759"/>